<dbReference type="AlphaFoldDB" id="A0A9W4S9D3"/>
<dbReference type="EMBL" id="CAMKVN010000008">
    <property type="protein sequence ID" value="CAI2161581.1"/>
    <property type="molecule type" value="Genomic_DNA"/>
</dbReference>
<feature type="region of interest" description="Disordered" evidence="1">
    <location>
        <begin position="416"/>
        <end position="439"/>
    </location>
</feature>
<evidence type="ECO:0000313" key="3">
    <source>
        <dbReference type="Proteomes" id="UP001153678"/>
    </source>
</evidence>
<accession>A0A9W4S9D3</accession>
<reference evidence="2" key="1">
    <citation type="submission" date="2022-08" db="EMBL/GenBank/DDBJ databases">
        <authorList>
            <person name="Kallberg Y."/>
            <person name="Tangrot J."/>
            <person name="Rosling A."/>
        </authorList>
    </citation>
    <scope>NUCLEOTIDE SEQUENCE</scope>
    <source>
        <strain evidence="2">Wild A</strain>
    </source>
</reference>
<dbReference type="OrthoDB" id="2446538at2759"/>
<proteinExistence type="predicted"/>
<protein>
    <submittedName>
        <fullName evidence="2">15252_t:CDS:1</fullName>
    </submittedName>
</protein>
<name>A0A9W4S9D3_9GLOM</name>
<gene>
    <name evidence="2" type="ORF">FWILDA_LOCUS119</name>
</gene>
<dbReference type="Proteomes" id="UP001153678">
    <property type="component" value="Unassembled WGS sequence"/>
</dbReference>
<sequence length="439" mass="49393">MHALFPKDTNYKDSPFLKVGEDSCLQFSNGDSLDKSHDIYYRGTDNSIFAKNYVIDSGSAIYNKKYDIDFSVYDEILSKDGNTKEKIREEKISVYEKKLSAETSTAFRRFVVRETYKEHVEEFIKNLVDVHGKKVFTEKEVIKLKSENEARGLTFDELKTRAIGFSDSQIKETLRTAGSKLGEKLVERNIIDSKEEEARQELKIAQDLEKTAKEGKMKGLKETFNAINAKTKKNLYPNDLAFDTTTFRQTMDNEEKTLLVKTSLDSAKVKGVLSPEAENELKEIDNYLKGTPIPTDKLILPSNLKAALQTGINIFRDAGEIKKIADKVNASDAKIKKFNLVKYLKENVSKKPVIGTIASQELVADSALKETIIKEMKDAKDGDKVLDSSRYNKNDRGEFSDEAIAKFYYEKLGDNPSAIIAGDGPADAEGNGDNDEENE</sequence>
<feature type="compositionally biased region" description="Acidic residues" evidence="1">
    <location>
        <begin position="430"/>
        <end position="439"/>
    </location>
</feature>
<evidence type="ECO:0000313" key="2">
    <source>
        <dbReference type="EMBL" id="CAI2161581.1"/>
    </source>
</evidence>
<evidence type="ECO:0000256" key="1">
    <source>
        <dbReference type="SAM" id="MobiDB-lite"/>
    </source>
</evidence>
<comment type="caution">
    <text evidence="2">The sequence shown here is derived from an EMBL/GenBank/DDBJ whole genome shotgun (WGS) entry which is preliminary data.</text>
</comment>
<organism evidence="2 3">
    <name type="scientific">Funneliformis geosporum</name>
    <dbReference type="NCBI Taxonomy" id="1117311"/>
    <lineage>
        <taxon>Eukaryota</taxon>
        <taxon>Fungi</taxon>
        <taxon>Fungi incertae sedis</taxon>
        <taxon>Mucoromycota</taxon>
        <taxon>Glomeromycotina</taxon>
        <taxon>Glomeromycetes</taxon>
        <taxon>Glomerales</taxon>
        <taxon>Glomeraceae</taxon>
        <taxon>Funneliformis</taxon>
    </lineage>
</organism>
<keyword evidence="3" id="KW-1185">Reference proteome</keyword>